<dbReference type="InterPro" id="IPR031874">
    <property type="entry name" value="Cuticle_Acp1"/>
</dbReference>
<reference evidence="2" key="1">
    <citation type="submission" date="2023-10" db="EMBL/GenBank/DDBJ databases">
        <title>Genome assemblies of two species of porcelain crab, Petrolisthes cinctipes and Petrolisthes manimaculis (Anomura: Porcellanidae).</title>
        <authorList>
            <person name="Angst P."/>
        </authorList>
    </citation>
    <scope>NUCLEOTIDE SEQUENCE</scope>
    <source>
        <strain evidence="2">PB745_01</strain>
        <tissue evidence="2">Gill</tissue>
    </source>
</reference>
<feature type="signal peptide" evidence="1">
    <location>
        <begin position="1"/>
        <end position="16"/>
    </location>
</feature>
<organism evidence="2 3">
    <name type="scientific">Petrolisthes cinctipes</name>
    <name type="common">Flat porcelain crab</name>
    <dbReference type="NCBI Taxonomy" id="88211"/>
    <lineage>
        <taxon>Eukaryota</taxon>
        <taxon>Metazoa</taxon>
        <taxon>Ecdysozoa</taxon>
        <taxon>Arthropoda</taxon>
        <taxon>Crustacea</taxon>
        <taxon>Multicrustacea</taxon>
        <taxon>Malacostraca</taxon>
        <taxon>Eumalacostraca</taxon>
        <taxon>Eucarida</taxon>
        <taxon>Decapoda</taxon>
        <taxon>Pleocyemata</taxon>
        <taxon>Anomura</taxon>
        <taxon>Galatheoidea</taxon>
        <taxon>Porcellanidae</taxon>
        <taxon>Petrolisthes</taxon>
    </lineage>
</organism>
<accession>A0AAE1BXK7</accession>
<name>A0AAE1BXK7_PETCI</name>
<protein>
    <submittedName>
        <fullName evidence="2">Uncharacterized protein</fullName>
    </submittedName>
</protein>
<dbReference type="EMBL" id="JAWQEG010005660">
    <property type="protein sequence ID" value="KAK3857224.1"/>
    <property type="molecule type" value="Genomic_DNA"/>
</dbReference>
<keyword evidence="3" id="KW-1185">Reference proteome</keyword>
<evidence type="ECO:0000313" key="2">
    <source>
        <dbReference type="EMBL" id="KAK3857224.1"/>
    </source>
</evidence>
<evidence type="ECO:0000313" key="3">
    <source>
        <dbReference type="Proteomes" id="UP001286313"/>
    </source>
</evidence>
<gene>
    <name evidence="2" type="ORF">Pcinc_036507</name>
</gene>
<dbReference type="Pfam" id="PF15955">
    <property type="entry name" value="Cuticle_4"/>
    <property type="match status" value="1"/>
</dbReference>
<proteinExistence type="predicted"/>
<dbReference type="Proteomes" id="UP001286313">
    <property type="component" value="Unassembled WGS sequence"/>
</dbReference>
<evidence type="ECO:0000256" key="1">
    <source>
        <dbReference type="SAM" id="SignalP"/>
    </source>
</evidence>
<feature type="chain" id="PRO_5042225970" evidence="1">
    <location>
        <begin position="17"/>
        <end position="99"/>
    </location>
</feature>
<comment type="caution">
    <text evidence="2">The sequence shown here is derived from an EMBL/GenBank/DDBJ whole genome shotgun (WGS) entry which is preliminary data.</text>
</comment>
<keyword evidence="1" id="KW-0732">Signal</keyword>
<dbReference type="AlphaFoldDB" id="A0AAE1BXK7"/>
<sequence length="99" mass="11026">MKVLVLVCVLAGMVMADHDYRYVVPIPSHFDYRAIPYIGNVFPPHYNYNPAVIQPGYVAKTLGAEHYAPLPEGLGYASHHINVAPAPGSDKHERHIYVN</sequence>